<keyword evidence="4" id="KW-0862">Zinc</keyword>
<keyword evidence="10" id="KW-1185">Reference proteome</keyword>
<dbReference type="InterPro" id="IPR000770">
    <property type="entry name" value="SAND_dom"/>
</dbReference>
<dbReference type="GO" id="GO:0031981">
    <property type="term" value="C:nuclear lumen"/>
    <property type="evidence" value="ECO:0007669"/>
    <property type="project" value="UniProtKB-ARBA"/>
</dbReference>
<dbReference type="InterPro" id="IPR001965">
    <property type="entry name" value="Znf_PHD"/>
</dbReference>
<dbReference type="GO" id="GO:0000981">
    <property type="term" value="F:DNA-binding transcription factor activity, RNA polymerase II-specific"/>
    <property type="evidence" value="ECO:0007669"/>
    <property type="project" value="TreeGrafter"/>
</dbReference>
<dbReference type="SUPFAM" id="SSF63763">
    <property type="entry name" value="SAND domain-like"/>
    <property type="match status" value="1"/>
</dbReference>
<dbReference type="Pfam" id="PF00628">
    <property type="entry name" value="PHD"/>
    <property type="match status" value="1"/>
</dbReference>
<dbReference type="Proteomes" id="UP000504623">
    <property type="component" value="Unplaced"/>
</dbReference>
<feature type="domain" description="SAND" evidence="9">
    <location>
        <begin position="13"/>
        <end position="74"/>
    </location>
</feature>
<keyword evidence="2" id="KW-0479">Metal-binding</keyword>
<dbReference type="SMART" id="SM00249">
    <property type="entry name" value="PHD"/>
    <property type="match status" value="1"/>
</dbReference>
<proteinExistence type="predicted"/>
<dbReference type="SUPFAM" id="SSF57903">
    <property type="entry name" value="FYVE/PHD zinc finger"/>
    <property type="match status" value="1"/>
</dbReference>
<dbReference type="InterPro" id="IPR019787">
    <property type="entry name" value="Znf_PHD-finger"/>
</dbReference>
<evidence type="ECO:0000313" key="10">
    <source>
        <dbReference type="Proteomes" id="UP000504623"/>
    </source>
</evidence>
<dbReference type="InterPro" id="IPR010919">
    <property type="entry name" value="SAND-like_dom_sf"/>
</dbReference>
<dbReference type="PROSITE" id="PS01359">
    <property type="entry name" value="ZF_PHD_1"/>
    <property type="match status" value="1"/>
</dbReference>
<evidence type="ECO:0000256" key="5">
    <source>
        <dbReference type="ARBA" id="ARBA00023125"/>
    </source>
</evidence>
<dbReference type="GeneID" id="102827655"/>
<dbReference type="AlphaFoldDB" id="A0A9B0TSI0"/>
<evidence type="ECO:0000259" key="8">
    <source>
        <dbReference type="PROSITE" id="PS50016"/>
    </source>
</evidence>
<dbReference type="RefSeq" id="XP_006866859.1">
    <property type="nucleotide sequence ID" value="XM_006866797.1"/>
</dbReference>
<dbReference type="OrthoDB" id="1870062at2759"/>
<feature type="region of interest" description="Disordered" evidence="7">
    <location>
        <begin position="179"/>
        <end position="378"/>
    </location>
</feature>
<dbReference type="GO" id="GO:0008270">
    <property type="term" value="F:zinc ion binding"/>
    <property type="evidence" value="ECO:0007669"/>
    <property type="project" value="UniProtKB-KW"/>
</dbReference>
<protein>
    <submittedName>
        <fullName evidence="11">Collagen alpha-1(III) chain-like</fullName>
    </submittedName>
</protein>
<feature type="compositionally biased region" description="Low complexity" evidence="7">
    <location>
        <begin position="301"/>
        <end position="312"/>
    </location>
</feature>
<gene>
    <name evidence="11" type="primary">LOC102827655</name>
</gene>
<dbReference type="InterPro" id="IPR019786">
    <property type="entry name" value="Zinc_finger_PHD-type_CS"/>
</dbReference>
<name>A0A9B0TSI0_CHRAS</name>
<dbReference type="SMART" id="SM00258">
    <property type="entry name" value="SAND"/>
    <property type="match status" value="1"/>
</dbReference>
<dbReference type="Gene3D" id="3.10.390.10">
    <property type="entry name" value="SAND domain-like"/>
    <property type="match status" value="1"/>
</dbReference>
<dbReference type="Gene3D" id="3.30.40.10">
    <property type="entry name" value="Zinc/RING finger domain, C3HC4 (zinc finger)"/>
    <property type="match status" value="1"/>
</dbReference>
<dbReference type="Pfam" id="PF01342">
    <property type="entry name" value="SAND"/>
    <property type="match status" value="1"/>
</dbReference>
<feature type="region of interest" description="Disordered" evidence="7">
    <location>
        <begin position="394"/>
        <end position="421"/>
    </location>
</feature>
<feature type="compositionally biased region" description="Acidic residues" evidence="7">
    <location>
        <begin position="313"/>
        <end position="324"/>
    </location>
</feature>
<feature type="compositionally biased region" description="Low complexity" evidence="7">
    <location>
        <begin position="193"/>
        <end position="231"/>
    </location>
</feature>
<feature type="compositionally biased region" description="Low complexity" evidence="7">
    <location>
        <begin position="251"/>
        <end position="269"/>
    </location>
</feature>
<evidence type="ECO:0000256" key="3">
    <source>
        <dbReference type="ARBA" id="ARBA00022771"/>
    </source>
</evidence>
<sequence>MAHSCIMLSAVTRKFKPIGEASTSEKCIQGEDGRWFTPREFEIQGNREKSKNWKLSVRCGGWPLLNLIKPENSNLCAVCQDGGRLVCCDTCTRSFHEDCHIHPVETERNPWSCIFCSIKIIQEKCPEDQPGHQEYEILKRQMLPEEQLKCEFLLLNFYGCSKSSFFFLRVSSCRCRGPHSPGKRVIWSPPDRAGAPASQGAIAAPPDAAPSAAAQCARQSRARAGTGSGAAWEQPTPEERGKGGGRGGAGPTVAAAAREASERASAAARRPPRESRDRRPPAPPGSSTRSSSSRRKTTEGPSARAASAQPEAAAEDGDGDDAEAEKEPPGAPSPVSDPRPGAARGADTPRLPPTRPGVTTIFSGRHGPESLSAPGACGPCRRFQRLSGRVWWGGGGSSGASPAGTNCHSQRTRDPGPEQLSMTAGLVSIPAGKCLADSYLGIVRSERARVRLEQPGCRRNSEVNGAPQSPPPRS</sequence>
<keyword evidence="1" id="KW-0597">Phosphoprotein</keyword>
<evidence type="ECO:0000256" key="6">
    <source>
        <dbReference type="PROSITE-ProRule" id="PRU00146"/>
    </source>
</evidence>
<dbReference type="CDD" id="cd15626">
    <property type="entry name" value="PHD_SP110_140"/>
    <property type="match status" value="1"/>
</dbReference>
<dbReference type="FunFam" id="3.30.40.10:FF:000294">
    <property type="entry name" value="Nuclear autoantigen Sp-100"/>
    <property type="match status" value="1"/>
</dbReference>
<reference evidence="11" key="1">
    <citation type="submission" date="2025-08" db="UniProtKB">
        <authorList>
            <consortium name="RefSeq"/>
        </authorList>
    </citation>
    <scope>IDENTIFICATION</scope>
    <source>
        <tissue evidence="11">Spleen</tissue>
    </source>
</reference>
<evidence type="ECO:0000256" key="2">
    <source>
        <dbReference type="ARBA" id="ARBA00022723"/>
    </source>
</evidence>
<organism evidence="10 11">
    <name type="scientific">Chrysochloris asiatica</name>
    <name type="common">Cape golden mole</name>
    <dbReference type="NCBI Taxonomy" id="185453"/>
    <lineage>
        <taxon>Eukaryota</taxon>
        <taxon>Metazoa</taxon>
        <taxon>Chordata</taxon>
        <taxon>Craniata</taxon>
        <taxon>Vertebrata</taxon>
        <taxon>Euteleostomi</taxon>
        <taxon>Mammalia</taxon>
        <taxon>Eutheria</taxon>
        <taxon>Afrotheria</taxon>
        <taxon>Chrysochloridae</taxon>
        <taxon>Chrysochlorinae</taxon>
        <taxon>Chrysochloris</taxon>
    </lineage>
</organism>
<accession>A0A9B0TSI0</accession>
<evidence type="ECO:0000256" key="1">
    <source>
        <dbReference type="ARBA" id="ARBA00022553"/>
    </source>
</evidence>
<keyword evidence="5" id="KW-0238">DNA-binding</keyword>
<dbReference type="PANTHER" id="PTHR46386:SF1">
    <property type="entry name" value="NUCLEAR BODY PROTEIN SP140-LIKE PROTEIN"/>
    <property type="match status" value="1"/>
</dbReference>
<feature type="compositionally biased region" description="Basic and acidic residues" evidence="7">
    <location>
        <begin position="271"/>
        <end position="280"/>
    </location>
</feature>
<evidence type="ECO:0000256" key="7">
    <source>
        <dbReference type="SAM" id="MobiDB-lite"/>
    </source>
</evidence>
<evidence type="ECO:0000256" key="4">
    <source>
        <dbReference type="ARBA" id="ARBA00022833"/>
    </source>
</evidence>
<evidence type="ECO:0000313" key="11">
    <source>
        <dbReference type="RefSeq" id="XP_006866859.1"/>
    </source>
</evidence>
<dbReference type="PROSITE" id="PS50864">
    <property type="entry name" value="SAND"/>
    <property type="match status" value="1"/>
</dbReference>
<dbReference type="GO" id="GO:0003677">
    <property type="term" value="F:DNA binding"/>
    <property type="evidence" value="ECO:0007669"/>
    <property type="project" value="UniProtKB-KW"/>
</dbReference>
<dbReference type="InterPro" id="IPR011011">
    <property type="entry name" value="Znf_FYVE_PHD"/>
</dbReference>
<dbReference type="InterPro" id="IPR013083">
    <property type="entry name" value="Znf_RING/FYVE/PHD"/>
</dbReference>
<dbReference type="PANTHER" id="PTHR46386">
    <property type="entry name" value="NUCLEAR BODY PROTEIN SP140"/>
    <property type="match status" value="1"/>
</dbReference>
<evidence type="ECO:0000259" key="9">
    <source>
        <dbReference type="PROSITE" id="PS50864"/>
    </source>
</evidence>
<keyword evidence="3 6" id="KW-0863">Zinc-finger</keyword>
<feature type="domain" description="PHD-type" evidence="8">
    <location>
        <begin position="73"/>
        <end position="119"/>
    </location>
</feature>
<dbReference type="InterPro" id="IPR043563">
    <property type="entry name" value="Sp110/Sp140/Sp140L-like"/>
</dbReference>
<dbReference type="PROSITE" id="PS50016">
    <property type="entry name" value="ZF_PHD_2"/>
    <property type="match status" value="1"/>
</dbReference>
<feature type="region of interest" description="Disordered" evidence="7">
    <location>
        <begin position="454"/>
        <end position="474"/>
    </location>
</feature>